<dbReference type="Gene3D" id="2.60.120.10">
    <property type="entry name" value="Jelly Rolls"/>
    <property type="match status" value="1"/>
</dbReference>
<evidence type="ECO:0000259" key="1">
    <source>
        <dbReference type="PROSITE" id="PS50042"/>
    </source>
</evidence>
<dbReference type="InterPro" id="IPR050503">
    <property type="entry name" value="cAMP-dep_PK_reg_su-like"/>
</dbReference>
<dbReference type="PANTHER" id="PTHR11635">
    <property type="entry name" value="CAMP-DEPENDENT PROTEIN KINASE REGULATORY CHAIN"/>
    <property type="match status" value="1"/>
</dbReference>
<dbReference type="CDD" id="cd00038">
    <property type="entry name" value="CAP_ED"/>
    <property type="match status" value="1"/>
</dbReference>
<comment type="caution">
    <text evidence="2">The sequence shown here is derived from an EMBL/GenBank/DDBJ whole genome shotgun (WGS) entry which is preliminary data.</text>
</comment>
<keyword evidence="3" id="KW-1185">Reference proteome</keyword>
<feature type="domain" description="Cyclic nucleotide-binding" evidence="1">
    <location>
        <begin position="12"/>
        <end position="132"/>
    </location>
</feature>
<organism evidence="2 3">
    <name type="scientific">Candidatus Mcinerneyibacterium aminivorans</name>
    <dbReference type="NCBI Taxonomy" id="2703815"/>
    <lineage>
        <taxon>Bacteria</taxon>
        <taxon>Candidatus Macinerneyibacteriota</taxon>
        <taxon>Candidatus Mcinerneyibacteria</taxon>
        <taxon>Candidatus Mcinerneyibacteriales</taxon>
        <taxon>Candidatus Mcinerneyibacteriaceae</taxon>
        <taxon>Candidatus Mcinerneyibacterium</taxon>
    </lineage>
</organism>
<reference evidence="2" key="1">
    <citation type="submission" date="2019-08" db="EMBL/GenBank/DDBJ databases">
        <title>Genomic characterization of a novel candidate phylum (ARYD3) from a high temperature, high salinity tertiary oil reservoir in north central Oklahoma, USA.</title>
        <authorList>
            <person name="Youssef N.H."/>
            <person name="Yadav A."/>
            <person name="Elshahed M.S."/>
        </authorList>
    </citation>
    <scope>NUCLEOTIDE SEQUENCE [LARGE SCALE GENOMIC DNA]</scope>
    <source>
        <strain evidence="2">ARYD3</strain>
    </source>
</reference>
<dbReference type="InterPro" id="IPR018490">
    <property type="entry name" value="cNMP-bd_dom_sf"/>
</dbReference>
<protein>
    <submittedName>
        <fullName evidence="2">Cyclic nucleotide-binding domain-containing protein</fullName>
    </submittedName>
</protein>
<evidence type="ECO:0000313" key="3">
    <source>
        <dbReference type="Proteomes" id="UP000324143"/>
    </source>
</evidence>
<dbReference type="SMART" id="SM00100">
    <property type="entry name" value="cNMP"/>
    <property type="match status" value="1"/>
</dbReference>
<dbReference type="PROSITE" id="PS50042">
    <property type="entry name" value="CNMP_BINDING_3"/>
    <property type="match status" value="1"/>
</dbReference>
<dbReference type="Pfam" id="PF00027">
    <property type="entry name" value="cNMP_binding"/>
    <property type="match status" value="1"/>
</dbReference>
<dbReference type="EMBL" id="VSIX01000004">
    <property type="protein sequence ID" value="TYB32132.1"/>
    <property type="molecule type" value="Genomic_DNA"/>
</dbReference>
<dbReference type="GO" id="GO:0030552">
    <property type="term" value="F:cAMP binding"/>
    <property type="evidence" value="ECO:0007669"/>
    <property type="project" value="TreeGrafter"/>
</dbReference>
<dbReference type="GO" id="GO:0004862">
    <property type="term" value="F:cAMP-dependent protein kinase inhibitor activity"/>
    <property type="evidence" value="ECO:0007669"/>
    <property type="project" value="TreeGrafter"/>
</dbReference>
<dbReference type="GO" id="GO:0005829">
    <property type="term" value="C:cytosol"/>
    <property type="evidence" value="ECO:0007669"/>
    <property type="project" value="TreeGrafter"/>
</dbReference>
<dbReference type="InterPro" id="IPR000595">
    <property type="entry name" value="cNMP-bd_dom"/>
</dbReference>
<dbReference type="GO" id="GO:0005952">
    <property type="term" value="C:cAMP-dependent protein kinase complex"/>
    <property type="evidence" value="ECO:0007669"/>
    <property type="project" value="InterPro"/>
</dbReference>
<dbReference type="InterPro" id="IPR018488">
    <property type="entry name" value="cNMP-bd_CS"/>
</dbReference>
<dbReference type="GO" id="GO:0034236">
    <property type="term" value="F:protein kinase A catalytic subunit binding"/>
    <property type="evidence" value="ECO:0007669"/>
    <property type="project" value="TreeGrafter"/>
</dbReference>
<dbReference type="PANTHER" id="PTHR11635:SF152">
    <property type="entry name" value="CAMP-DEPENDENT PROTEIN KINASE TYPE I REGULATORY SUBUNIT-RELATED"/>
    <property type="match status" value="1"/>
</dbReference>
<evidence type="ECO:0000313" key="2">
    <source>
        <dbReference type="EMBL" id="TYB32132.1"/>
    </source>
</evidence>
<accession>A0A5D0MIB2</accession>
<dbReference type="AlphaFoldDB" id="A0A5D0MIB2"/>
<proteinExistence type="predicted"/>
<dbReference type="SUPFAM" id="SSF51206">
    <property type="entry name" value="cAMP-binding domain-like"/>
    <property type="match status" value="1"/>
</dbReference>
<dbReference type="PRINTS" id="PR00103">
    <property type="entry name" value="CAMPKINASE"/>
</dbReference>
<dbReference type="PROSITE" id="PS00889">
    <property type="entry name" value="CNMP_BINDING_2"/>
    <property type="match status" value="1"/>
</dbReference>
<gene>
    <name evidence="2" type="ORF">FXF47_00685</name>
</gene>
<dbReference type="Proteomes" id="UP000324143">
    <property type="component" value="Unassembled WGS sequence"/>
</dbReference>
<sequence>MEKIEVLKNNYLFKNIPVSYFPKITSYFSKIDIQDDKKLFEEGDRGDFLYLIGKGKVSIIINIENIGQEGIAVLTQNEFFGEMSILDGGRRSATAIAREETVLLKINRENFLELLDKKADYSTIILRNLVEKISKRIKNTSEKLNSFYLMNMEG</sequence>
<dbReference type="InterPro" id="IPR014710">
    <property type="entry name" value="RmlC-like_jellyroll"/>
</dbReference>
<name>A0A5D0MIB2_9BACT</name>